<dbReference type="EMBL" id="MORL01000003">
    <property type="protein sequence ID" value="OIN59798.1"/>
    <property type="molecule type" value="Genomic_DNA"/>
</dbReference>
<feature type="domain" description="Peptidase S49" evidence="3">
    <location>
        <begin position="122"/>
        <end position="270"/>
    </location>
</feature>
<dbReference type="InterPro" id="IPR029045">
    <property type="entry name" value="ClpP/crotonase-like_dom_sf"/>
</dbReference>
<feature type="compositionally biased region" description="Polar residues" evidence="2">
    <location>
        <begin position="314"/>
        <end position="324"/>
    </location>
</feature>
<gene>
    <name evidence="4" type="ORF">BLX24_08040</name>
</gene>
<proteinExistence type="inferred from homology"/>
<keyword evidence="5" id="KW-1185">Reference proteome</keyword>
<dbReference type="SUPFAM" id="SSF52096">
    <property type="entry name" value="ClpP/crotonase"/>
    <property type="match status" value="1"/>
</dbReference>
<dbReference type="Gene3D" id="3.90.226.10">
    <property type="entry name" value="2-enoyl-CoA Hydratase, Chain A, domain 1"/>
    <property type="match status" value="1"/>
</dbReference>
<dbReference type="GO" id="GO:0008233">
    <property type="term" value="F:peptidase activity"/>
    <property type="evidence" value="ECO:0007669"/>
    <property type="project" value="InterPro"/>
</dbReference>
<dbReference type="Pfam" id="PF01343">
    <property type="entry name" value="Peptidase_S49"/>
    <property type="match status" value="1"/>
</dbReference>
<dbReference type="PANTHER" id="PTHR42987">
    <property type="entry name" value="PEPTIDASE S49"/>
    <property type="match status" value="1"/>
</dbReference>
<reference evidence="4 5" key="1">
    <citation type="submission" date="2016-10" db="EMBL/GenBank/DDBJ databases">
        <title>Arsenicibacter rosenii gen. nov., sp. nov., an efficient arsenic-methylating bacterium isolated from an arsenic-contaminated paddy soil.</title>
        <authorList>
            <person name="Huang K."/>
        </authorList>
    </citation>
    <scope>NUCLEOTIDE SEQUENCE [LARGE SCALE GENOMIC DNA]</scope>
    <source>
        <strain evidence="4 5">SM-1</strain>
    </source>
</reference>
<comment type="caution">
    <text evidence="4">The sequence shown here is derived from an EMBL/GenBank/DDBJ whole genome shotgun (WGS) entry which is preliminary data.</text>
</comment>
<evidence type="ECO:0000259" key="3">
    <source>
        <dbReference type="Pfam" id="PF01343"/>
    </source>
</evidence>
<feature type="region of interest" description="Disordered" evidence="2">
    <location>
        <begin position="285"/>
        <end position="328"/>
    </location>
</feature>
<accession>A0A1S2VPS8</accession>
<dbReference type="PANTHER" id="PTHR42987:SF4">
    <property type="entry name" value="PROTEASE SOHB-RELATED"/>
    <property type="match status" value="1"/>
</dbReference>
<organism evidence="4 5">
    <name type="scientific">Arsenicibacter rosenii</name>
    <dbReference type="NCBI Taxonomy" id="1750698"/>
    <lineage>
        <taxon>Bacteria</taxon>
        <taxon>Pseudomonadati</taxon>
        <taxon>Bacteroidota</taxon>
        <taxon>Cytophagia</taxon>
        <taxon>Cytophagales</taxon>
        <taxon>Spirosomataceae</taxon>
        <taxon>Arsenicibacter</taxon>
    </lineage>
</organism>
<dbReference type="AlphaFoldDB" id="A0A1S2VPS8"/>
<evidence type="ECO:0000313" key="5">
    <source>
        <dbReference type="Proteomes" id="UP000181790"/>
    </source>
</evidence>
<evidence type="ECO:0000256" key="1">
    <source>
        <dbReference type="ARBA" id="ARBA00008683"/>
    </source>
</evidence>
<dbReference type="Proteomes" id="UP000181790">
    <property type="component" value="Unassembled WGS sequence"/>
</dbReference>
<dbReference type="GO" id="GO:0006508">
    <property type="term" value="P:proteolysis"/>
    <property type="evidence" value="ECO:0007669"/>
    <property type="project" value="InterPro"/>
</dbReference>
<name>A0A1S2VPS8_9BACT</name>
<feature type="region of interest" description="Disordered" evidence="2">
    <location>
        <begin position="401"/>
        <end position="433"/>
    </location>
</feature>
<dbReference type="InterPro" id="IPR002142">
    <property type="entry name" value="Peptidase_S49"/>
</dbReference>
<comment type="similarity">
    <text evidence="1">Belongs to the peptidase S49 family.</text>
</comment>
<feature type="compositionally biased region" description="Acidic residues" evidence="2">
    <location>
        <begin position="287"/>
        <end position="309"/>
    </location>
</feature>
<evidence type="ECO:0000256" key="2">
    <source>
        <dbReference type="SAM" id="MobiDB-lite"/>
    </source>
</evidence>
<evidence type="ECO:0000313" key="4">
    <source>
        <dbReference type="EMBL" id="OIN59798.1"/>
    </source>
</evidence>
<sequence>MDSMQTLASLIQHTWLIDQAAGRFVLRQLLENKAQPAEPAVTYAGVRSSAPSLMGGGTQGAMPGSVVVICVDYPLYGFYADWLCRQLQQASMNENVVGIICRINSPGGVDQAAYKLFDTIQAIKKPKIALCEYGLMASAAYWFALGFDYIMASRATDRIGSIGVYSTFMDDTGFWEQYGFTLKDIYAPESDRKNEEFRAAQEGDYSLYEANNSRVAQLFIAAVKQYRAGKLKITKADDPTRGALYVASDALKNGIIDEIGTADRALQLIARMAAGETIQDILKSEAPDDAGEEDDDPEEDPEHEPDDAPEAAAQIQSSNQNPDTSMFGDKHKKLTALAGQAAVSDEQLNEVNANLDSLGITGVRVISTGYLNEAENAVSALATANTTITTLTAERDSYKAKAEAYGSQPGATPSKVEKAEEPLATATPQVISETDAEMQRMLKKQQGK</sequence>
<protein>
    <recommendedName>
        <fullName evidence="3">Peptidase S49 domain-containing protein</fullName>
    </recommendedName>
</protein>